<keyword evidence="4" id="KW-1185">Reference proteome</keyword>
<organism evidence="3 4">
    <name type="scientific">Sanguibacter gelidistatuariae</name>
    <dbReference type="NCBI Taxonomy" id="1814289"/>
    <lineage>
        <taxon>Bacteria</taxon>
        <taxon>Bacillati</taxon>
        <taxon>Actinomycetota</taxon>
        <taxon>Actinomycetes</taxon>
        <taxon>Micrococcales</taxon>
        <taxon>Sanguibacteraceae</taxon>
        <taxon>Sanguibacter</taxon>
    </lineage>
</organism>
<sequence>MKALGLFQHLPVPVSRRPRRARDGGAEPVAQAPSAVEDNLEAAFEALIRSGWPSVSDERASEEAVSEGLASSKGKRSSREEVCACAVPADGGLCMGPADSAGGPSSLFSAASSASSQDPAAAAEFDAPTLTAATLADLGVPEGLLAQLDQLEAVTERITSADLSGLPGSLAAEVSQRVRRATDQLAAQRLVLIGQIEAEGSWRADTMHSFSSWLASQERLSKALAQRTVGAARALREHLPATAAAACAGEITAEHVSIMVKATGTETLREKLAGPVASDTAAGPVCTGEQMLLGNAG</sequence>
<accession>A0A1G6XRK1</accession>
<evidence type="ECO:0000313" key="4">
    <source>
        <dbReference type="Proteomes" id="UP000199039"/>
    </source>
</evidence>
<dbReference type="AlphaFoldDB" id="A0A1G6XRK1"/>
<name>A0A1G6XRK1_9MICO</name>
<evidence type="ECO:0000259" key="2">
    <source>
        <dbReference type="Pfam" id="PF02720"/>
    </source>
</evidence>
<protein>
    <recommendedName>
        <fullName evidence="2">DUF222 domain-containing protein</fullName>
    </recommendedName>
</protein>
<evidence type="ECO:0000313" key="3">
    <source>
        <dbReference type="EMBL" id="SDD80383.1"/>
    </source>
</evidence>
<dbReference type="Proteomes" id="UP000199039">
    <property type="component" value="Unassembled WGS sequence"/>
</dbReference>
<dbReference type="InterPro" id="IPR003870">
    <property type="entry name" value="DUF222"/>
</dbReference>
<dbReference type="EMBL" id="FMYH01000011">
    <property type="protein sequence ID" value="SDD80383.1"/>
    <property type="molecule type" value="Genomic_DNA"/>
</dbReference>
<feature type="region of interest" description="Disordered" evidence="1">
    <location>
        <begin position="1"/>
        <end position="36"/>
    </location>
</feature>
<feature type="domain" description="DUF222" evidence="2">
    <location>
        <begin position="174"/>
        <end position="267"/>
    </location>
</feature>
<evidence type="ECO:0000256" key="1">
    <source>
        <dbReference type="SAM" id="MobiDB-lite"/>
    </source>
</evidence>
<reference evidence="3 4" key="1">
    <citation type="submission" date="2016-09" db="EMBL/GenBank/DDBJ databases">
        <authorList>
            <person name="Capua I."/>
            <person name="De Benedictis P."/>
            <person name="Joannis T."/>
            <person name="Lombin L.H."/>
            <person name="Cattoli G."/>
        </authorList>
    </citation>
    <scope>NUCLEOTIDE SEQUENCE [LARGE SCALE GENOMIC DNA]</scope>
    <source>
        <strain evidence="3 4">ISLP-3</strain>
    </source>
</reference>
<dbReference type="STRING" id="1814289.SAMN05216410_0198"/>
<dbReference type="Pfam" id="PF02720">
    <property type="entry name" value="DUF222"/>
    <property type="match status" value="1"/>
</dbReference>
<proteinExistence type="predicted"/>
<feature type="non-terminal residue" evidence="3">
    <location>
        <position position="297"/>
    </location>
</feature>
<gene>
    <name evidence="3" type="ORF">SAMN05216410_0198</name>
</gene>